<dbReference type="EC" id="2.3.1.7" evidence="16"/>
<comment type="similarity">
    <text evidence="3 19">Belongs to the carnitine/choline acetyltransferase family.</text>
</comment>
<dbReference type="GO" id="GO:0005743">
    <property type="term" value="C:mitochondrial inner membrane"/>
    <property type="evidence" value="ECO:0007669"/>
    <property type="project" value="UniProtKB-SubCell"/>
</dbReference>
<evidence type="ECO:0000256" key="2">
    <source>
        <dbReference type="ARBA" id="ARBA00004443"/>
    </source>
</evidence>
<dbReference type="SUPFAM" id="SSF52777">
    <property type="entry name" value="CoA-dependent acyltransferases"/>
    <property type="match status" value="2"/>
</dbReference>
<keyword evidence="6" id="KW-0999">Mitochondrion inner membrane</keyword>
<dbReference type="GO" id="GO:0006631">
    <property type="term" value="P:fatty acid metabolic process"/>
    <property type="evidence" value="ECO:0007669"/>
    <property type="project" value="UniProtKB-KW"/>
</dbReference>
<dbReference type="Gene3D" id="3.30.559.10">
    <property type="entry name" value="Chloramphenicol acetyltransferase-like domain"/>
    <property type="match status" value="1"/>
</dbReference>
<evidence type="ECO:0000313" key="21">
    <source>
        <dbReference type="EMBL" id="SCU88732.1"/>
    </source>
</evidence>
<accession>A0A1G4JEW6</accession>
<dbReference type="EMBL" id="LT598463">
    <property type="protein sequence ID" value="SCU88732.1"/>
    <property type="molecule type" value="Genomic_DNA"/>
</dbReference>
<evidence type="ECO:0000256" key="1">
    <source>
        <dbReference type="ARBA" id="ARBA00004275"/>
    </source>
</evidence>
<dbReference type="InterPro" id="IPR042231">
    <property type="entry name" value="Cho/carn_acyl_trans_2"/>
</dbReference>
<keyword evidence="8" id="KW-0809">Transit peptide</keyword>
<dbReference type="AlphaFoldDB" id="A0A1G4JEW6"/>
<evidence type="ECO:0000256" key="14">
    <source>
        <dbReference type="ARBA" id="ARBA00052702"/>
    </source>
</evidence>
<evidence type="ECO:0000256" key="19">
    <source>
        <dbReference type="RuleBase" id="RU003801"/>
    </source>
</evidence>
<dbReference type="PROSITE" id="PS00440">
    <property type="entry name" value="ACYLTRANSF_C_2"/>
    <property type="match status" value="1"/>
</dbReference>
<feature type="active site" description="Proton acceptor" evidence="18">
    <location>
        <position position="357"/>
    </location>
</feature>
<dbReference type="FunFam" id="3.30.559.70:FF:000007">
    <property type="entry name" value="Carnitine O-acetyltransferase, mitochondrial"/>
    <property type="match status" value="1"/>
</dbReference>
<gene>
    <name evidence="21" type="ORF">LAMI_0D11144G</name>
</gene>
<dbReference type="GO" id="GO:0009437">
    <property type="term" value="P:carnitine metabolic process"/>
    <property type="evidence" value="ECO:0007669"/>
    <property type="project" value="TreeGrafter"/>
</dbReference>
<comment type="function">
    <text evidence="15">Carnitine acetylase is specific for short chain fatty acids. Carnitine acetylase seems to affect the flux through the pyruvate dehydrogenase complex. It may be involved as well in the transport of acetyl-CoA into mitochondria.</text>
</comment>
<evidence type="ECO:0000256" key="6">
    <source>
        <dbReference type="ARBA" id="ARBA00022792"/>
    </source>
</evidence>
<keyword evidence="5 19" id="KW-0808">Transferase</keyword>
<dbReference type="OrthoDB" id="240216at2759"/>
<keyword evidence="11" id="KW-0472">Membrane</keyword>
<evidence type="ECO:0000256" key="16">
    <source>
        <dbReference type="ARBA" id="ARBA00066910"/>
    </source>
</evidence>
<evidence type="ECO:0000256" key="5">
    <source>
        <dbReference type="ARBA" id="ARBA00022679"/>
    </source>
</evidence>
<dbReference type="PANTHER" id="PTHR22589">
    <property type="entry name" value="CARNITINE O-ACYLTRANSFERASE"/>
    <property type="match status" value="1"/>
</dbReference>
<keyword evidence="4" id="KW-0813">Transport</keyword>
<evidence type="ECO:0000259" key="20">
    <source>
        <dbReference type="Pfam" id="PF00755"/>
    </source>
</evidence>
<keyword evidence="13 19" id="KW-0012">Acyltransferase</keyword>
<feature type="domain" description="Choline/carnitine acyltransferase" evidence="20">
    <location>
        <begin position="57"/>
        <end position="629"/>
    </location>
</feature>
<sequence length="647" mass="74418">MRGKNGFRRMISTLQKFPFETQNGEGYWARHPNNYYQSARPGFKALTYSEQKLLPSLPVPSLEKTLEKYIKSIKPYCSDPEQLEHQKALCAEFAQTRGPELQERLVSFSQDKRNWLAHFWDNQAYLEYDDPVVPYVSYFYAHKPLPITHRNIESDFLLKATAIVKVVTDFLESLKNEAIPPENIRGSSFCMNSFQMMFNNSRVPGDTRDSNVFYSIYENNYIVVALRGNFYVLYTHDDNGKPLESAEIWHQFYMITHQLSGSIQEQAFGGVGVLTSLPRSEWYKWYSHMVLNDTSRASLEKVHKSAFVICLDPETKPVSYEEKSRYAWHGDGINRFFDKPLQFFVAGNGSSGFLAEHSKMDGTPTLFLNDYLCKMLTKMNPQQFLAEIEGQQSNATIRPQHLPFVVTPALSEAIADSKVKFHKNVKDHALKVWHYNRYGKSFMKEMGFSPDAFIQQVMQLAVFKYLSRQLPTYEAASTRKFFRGRTETGRAVSVESAEFVHQWQNPVASNEQKITSLRASAKAHAEYLKMAANGLGVDRHFFGLKNMLKSGEPVPQLFRDSLFTYSQTWLISTSQLSSEYFEGYGWSQVNDNGFGLAYMLNKDWMHINIVNKPHLSHLSAEKLHYYLTESADEIASLLILEKGKAKL</sequence>
<dbReference type="InterPro" id="IPR000542">
    <property type="entry name" value="Carn_acyl_trans"/>
</dbReference>
<evidence type="ECO:0000256" key="7">
    <source>
        <dbReference type="ARBA" id="ARBA00022832"/>
    </source>
</evidence>
<evidence type="ECO:0000256" key="15">
    <source>
        <dbReference type="ARBA" id="ARBA00053195"/>
    </source>
</evidence>
<evidence type="ECO:0000256" key="11">
    <source>
        <dbReference type="ARBA" id="ARBA00023136"/>
    </source>
</evidence>
<evidence type="ECO:0000256" key="4">
    <source>
        <dbReference type="ARBA" id="ARBA00022448"/>
    </source>
</evidence>
<proteinExistence type="inferred from homology"/>
<organism evidence="21 22">
    <name type="scientific">Lachancea mirantina</name>
    <dbReference type="NCBI Taxonomy" id="1230905"/>
    <lineage>
        <taxon>Eukaryota</taxon>
        <taxon>Fungi</taxon>
        <taxon>Dikarya</taxon>
        <taxon>Ascomycota</taxon>
        <taxon>Saccharomycotina</taxon>
        <taxon>Saccharomycetes</taxon>
        <taxon>Saccharomycetales</taxon>
        <taxon>Saccharomycetaceae</taxon>
        <taxon>Lachancea</taxon>
    </lineage>
</organism>
<keyword evidence="10" id="KW-0496">Mitochondrion</keyword>
<evidence type="ECO:0000256" key="10">
    <source>
        <dbReference type="ARBA" id="ARBA00023128"/>
    </source>
</evidence>
<dbReference type="InterPro" id="IPR023213">
    <property type="entry name" value="CAT-like_dom_sf"/>
</dbReference>
<dbReference type="GO" id="GO:0005777">
    <property type="term" value="C:peroxisome"/>
    <property type="evidence" value="ECO:0007669"/>
    <property type="project" value="UniProtKB-SubCell"/>
</dbReference>
<name>A0A1G4JEW6_9SACH</name>
<reference evidence="21 22" key="1">
    <citation type="submission" date="2016-03" db="EMBL/GenBank/DDBJ databases">
        <authorList>
            <person name="Devillers H."/>
        </authorList>
    </citation>
    <scope>NUCLEOTIDE SEQUENCE [LARGE SCALE GENOMIC DNA]</scope>
    <source>
        <strain evidence="21">CBS 11717</strain>
    </source>
</reference>
<comment type="subcellular location">
    <subcellularLocation>
        <location evidence="2">Mitochondrion inner membrane</location>
        <topology evidence="2">Peripheral membrane protein</topology>
        <orientation evidence="2">Matrix side</orientation>
    </subcellularLocation>
    <subcellularLocation>
        <location evidence="1">Peroxisome</location>
    </subcellularLocation>
</comment>
<evidence type="ECO:0000313" key="22">
    <source>
        <dbReference type="Proteomes" id="UP000191024"/>
    </source>
</evidence>
<comment type="catalytic activity">
    <reaction evidence="14">
        <text>(R)-carnitine + acetyl-CoA = O-acetyl-(R)-carnitine + CoA</text>
        <dbReference type="Rhea" id="RHEA:21136"/>
        <dbReference type="ChEBI" id="CHEBI:16347"/>
        <dbReference type="ChEBI" id="CHEBI:57287"/>
        <dbReference type="ChEBI" id="CHEBI:57288"/>
        <dbReference type="ChEBI" id="CHEBI:57589"/>
        <dbReference type="EC" id="2.3.1.7"/>
    </reaction>
</comment>
<evidence type="ECO:0000256" key="13">
    <source>
        <dbReference type="ARBA" id="ARBA00023315"/>
    </source>
</evidence>
<dbReference type="GO" id="GO:0004092">
    <property type="term" value="F:carnitine O-acetyltransferase activity"/>
    <property type="evidence" value="ECO:0007669"/>
    <property type="project" value="UniProtKB-EC"/>
</dbReference>
<evidence type="ECO:0000256" key="8">
    <source>
        <dbReference type="ARBA" id="ARBA00022946"/>
    </source>
</evidence>
<protein>
    <recommendedName>
        <fullName evidence="17">Carnitine O-acetyltransferase, mitochondrial</fullName>
        <ecNumber evidence="16">2.3.1.7</ecNumber>
    </recommendedName>
</protein>
<evidence type="ECO:0000256" key="18">
    <source>
        <dbReference type="PIRSR" id="PIRSR600542-1"/>
    </source>
</evidence>
<evidence type="ECO:0000256" key="3">
    <source>
        <dbReference type="ARBA" id="ARBA00005232"/>
    </source>
</evidence>
<keyword evidence="7" id="KW-0276">Fatty acid metabolism</keyword>
<evidence type="ECO:0000256" key="9">
    <source>
        <dbReference type="ARBA" id="ARBA00023098"/>
    </source>
</evidence>
<keyword evidence="22" id="KW-1185">Reference proteome</keyword>
<evidence type="ECO:0000256" key="12">
    <source>
        <dbReference type="ARBA" id="ARBA00023140"/>
    </source>
</evidence>
<dbReference type="InterPro" id="IPR039551">
    <property type="entry name" value="Cho/carn_acyl_trans"/>
</dbReference>
<keyword evidence="9" id="KW-0443">Lipid metabolism</keyword>
<dbReference type="Pfam" id="PF00755">
    <property type="entry name" value="Carn_acyltransf"/>
    <property type="match status" value="1"/>
</dbReference>
<dbReference type="STRING" id="1230905.A0A1G4JEW6"/>
<evidence type="ECO:0000256" key="17">
    <source>
        <dbReference type="ARBA" id="ARBA00073438"/>
    </source>
</evidence>
<keyword evidence="12" id="KW-0576">Peroxisome</keyword>
<dbReference type="Proteomes" id="UP000191024">
    <property type="component" value="Chromosome D"/>
</dbReference>
<dbReference type="PANTHER" id="PTHR22589:SF103">
    <property type="entry name" value="CARNITINE O-ACETYL-TRANSFERASE, ISOFORM A-RELATED"/>
    <property type="match status" value="1"/>
</dbReference>
<dbReference type="Gene3D" id="3.30.559.70">
    <property type="entry name" value="Choline/Carnitine o-acyltransferase, domain 2"/>
    <property type="match status" value="1"/>
</dbReference>